<proteinExistence type="predicted"/>
<accession>A0A220S0H4</accession>
<gene>
    <name evidence="1" type="ORF">BG910_02205</name>
</gene>
<name>A0A220S0H4_9NEIS</name>
<dbReference type="AlphaFoldDB" id="A0A220S0H4"/>
<sequence length="71" mass="8001">MRPSEKAWKRSAAVRLPSVVEASDGMRICAKTERPSETSASLGNRTFADAVPIYAVMYVYFSEKFFIHKIT</sequence>
<organism evidence="1 2">
    <name type="scientific">Neisseria chenwenguii</name>
    <dbReference type="NCBI Taxonomy" id="1853278"/>
    <lineage>
        <taxon>Bacteria</taxon>
        <taxon>Pseudomonadati</taxon>
        <taxon>Pseudomonadota</taxon>
        <taxon>Betaproteobacteria</taxon>
        <taxon>Neisseriales</taxon>
        <taxon>Neisseriaceae</taxon>
        <taxon>Neisseria</taxon>
    </lineage>
</organism>
<dbReference type="KEGG" id="nei:BG910_02205"/>
<dbReference type="Proteomes" id="UP000198238">
    <property type="component" value="Chromosome"/>
</dbReference>
<reference evidence="1 2" key="1">
    <citation type="submission" date="2017-06" db="EMBL/GenBank/DDBJ databases">
        <title>Neisseria chenwenguii sp. nov., isolated from the intestinal contents of Tibetan Plateau Pika in Yushu, Qinghai Province, China.</title>
        <authorList>
            <person name="Zhang G."/>
        </authorList>
    </citation>
    <scope>NUCLEOTIDE SEQUENCE [LARGE SCALE GENOMIC DNA]</scope>
    <source>
        <strain evidence="1 2">10023</strain>
    </source>
</reference>
<evidence type="ECO:0000313" key="2">
    <source>
        <dbReference type="Proteomes" id="UP000198238"/>
    </source>
</evidence>
<protein>
    <submittedName>
        <fullName evidence="1">Uncharacterized protein</fullName>
    </submittedName>
</protein>
<dbReference type="EMBL" id="CP022278">
    <property type="protein sequence ID" value="ASK26715.1"/>
    <property type="molecule type" value="Genomic_DNA"/>
</dbReference>
<keyword evidence="2" id="KW-1185">Reference proteome</keyword>
<evidence type="ECO:0000313" key="1">
    <source>
        <dbReference type="EMBL" id="ASK26715.1"/>
    </source>
</evidence>